<evidence type="ECO:0000256" key="1">
    <source>
        <dbReference type="SAM" id="MobiDB-lite"/>
    </source>
</evidence>
<sequence length="283" mass="31317">MAIVIKASSTNDPVAESIRKDGTRFNLAAPENLMLPEEKTREGFHDLWNESNLVNDIHIAFIRIIDAFVFLVQGQPEPLSKGWEGNHSWGNVHLVGAVANLAGSTTPFAQEVCFWLTTPLGDYAMLSPHKGYSVQWSTALQYLNPDTHIPTFRRMTPVEPIPSWWDPGWATQWPPKSPDFSTANMKRPATAMIESGEAVGLASRNSATKEGRRVRRKGESGGENLDDPLEYSDGKLSGGSSLSQRPQDVNAGLRCLPRPQVWDLVKDVDDRSRGGEKAKLAKR</sequence>
<comment type="caution">
    <text evidence="2">The sequence shown here is derived from an EMBL/GenBank/DDBJ whole genome shotgun (WGS) entry which is preliminary data.</text>
</comment>
<reference evidence="2" key="1">
    <citation type="submission" date="2021-01" db="EMBL/GenBank/DDBJ databases">
        <authorList>
            <person name="Kaushik A."/>
        </authorList>
    </citation>
    <scope>NUCLEOTIDE SEQUENCE</scope>
    <source>
        <strain evidence="2">Type strain: AG8-Rh-89/</strain>
    </source>
</reference>
<proteinExistence type="predicted"/>
<evidence type="ECO:0000313" key="2">
    <source>
        <dbReference type="EMBL" id="CAE6486511.1"/>
    </source>
</evidence>
<feature type="region of interest" description="Disordered" evidence="1">
    <location>
        <begin position="195"/>
        <end position="256"/>
    </location>
</feature>
<name>A0A8H3H833_9AGAM</name>
<gene>
    <name evidence="2" type="ORF">RDB_LOCUS80186</name>
</gene>
<dbReference type="Proteomes" id="UP000663850">
    <property type="component" value="Unassembled WGS sequence"/>
</dbReference>
<accession>A0A8H3H833</accession>
<dbReference type="AlphaFoldDB" id="A0A8H3H833"/>
<organism evidence="2 3">
    <name type="scientific">Rhizoctonia solani</name>
    <dbReference type="NCBI Taxonomy" id="456999"/>
    <lineage>
        <taxon>Eukaryota</taxon>
        <taxon>Fungi</taxon>
        <taxon>Dikarya</taxon>
        <taxon>Basidiomycota</taxon>
        <taxon>Agaricomycotina</taxon>
        <taxon>Agaricomycetes</taxon>
        <taxon>Cantharellales</taxon>
        <taxon>Ceratobasidiaceae</taxon>
        <taxon>Rhizoctonia</taxon>
    </lineage>
</organism>
<protein>
    <submittedName>
        <fullName evidence="2">Uncharacterized protein</fullName>
    </submittedName>
</protein>
<evidence type="ECO:0000313" key="3">
    <source>
        <dbReference type="Proteomes" id="UP000663850"/>
    </source>
</evidence>
<dbReference type="EMBL" id="CAJMWZ010004212">
    <property type="protein sequence ID" value="CAE6486511.1"/>
    <property type="molecule type" value="Genomic_DNA"/>
</dbReference>